<dbReference type="AlphaFoldDB" id="A0A8K0RSV7"/>
<proteinExistence type="predicted"/>
<organism evidence="2 3">
    <name type="scientific">Fusarium tricinctum</name>
    <dbReference type="NCBI Taxonomy" id="61284"/>
    <lineage>
        <taxon>Eukaryota</taxon>
        <taxon>Fungi</taxon>
        <taxon>Dikarya</taxon>
        <taxon>Ascomycota</taxon>
        <taxon>Pezizomycotina</taxon>
        <taxon>Sordariomycetes</taxon>
        <taxon>Hypocreomycetidae</taxon>
        <taxon>Hypocreales</taxon>
        <taxon>Nectriaceae</taxon>
        <taxon>Fusarium</taxon>
        <taxon>Fusarium tricinctum species complex</taxon>
    </lineage>
</organism>
<feature type="compositionally biased region" description="Acidic residues" evidence="1">
    <location>
        <begin position="68"/>
        <end position="77"/>
    </location>
</feature>
<dbReference type="Proteomes" id="UP000813427">
    <property type="component" value="Unassembled WGS sequence"/>
</dbReference>
<accession>A0A8K0RSV7</accession>
<evidence type="ECO:0000313" key="2">
    <source>
        <dbReference type="EMBL" id="KAH7241910.1"/>
    </source>
</evidence>
<sequence>MSDTNKTNSSKNQQVRRRSTRSTRGQPDPFLQAHYVMGEEATRPSPAPRCRRAARKTPASGSASNRDENEEEDEDELAPAAARPKKVRRVDSVVAAQANEDEDMQDCIHVATQVPQPNPFQQPAPQQQQAFLQQVPAQQAHTVSPIQMQHVAPQAPAHQSAELQPAQMMPQMVPGHIAYGNNGNQPALRTANGQLVDIFELNSMVLDDDPLFDSFPQGLAMADQDDQEVDVMEQYRLTMDQDLSEARLIAEREQLAERELAEAAVNNNAMFDQFINFNPN</sequence>
<gene>
    <name evidence="2" type="ORF">BKA59DRAFT_216769</name>
</gene>
<protein>
    <submittedName>
        <fullName evidence="2">Uncharacterized protein</fullName>
    </submittedName>
</protein>
<keyword evidence="3" id="KW-1185">Reference proteome</keyword>
<dbReference type="EMBL" id="JAGPXF010000005">
    <property type="protein sequence ID" value="KAH7241910.1"/>
    <property type="molecule type" value="Genomic_DNA"/>
</dbReference>
<feature type="region of interest" description="Disordered" evidence="1">
    <location>
        <begin position="1"/>
        <end position="89"/>
    </location>
</feature>
<evidence type="ECO:0000313" key="3">
    <source>
        <dbReference type="Proteomes" id="UP000813427"/>
    </source>
</evidence>
<feature type="compositionally biased region" description="Polar residues" evidence="1">
    <location>
        <begin position="1"/>
        <end position="13"/>
    </location>
</feature>
<comment type="caution">
    <text evidence="2">The sequence shown here is derived from an EMBL/GenBank/DDBJ whole genome shotgun (WGS) entry which is preliminary data.</text>
</comment>
<evidence type="ECO:0000256" key="1">
    <source>
        <dbReference type="SAM" id="MobiDB-lite"/>
    </source>
</evidence>
<dbReference type="OrthoDB" id="10533621at2759"/>
<name>A0A8K0RSV7_9HYPO</name>
<reference evidence="2" key="1">
    <citation type="journal article" date="2021" name="Nat. Commun.">
        <title>Genetic determinants of endophytism in the Arabidopsis root mycobiome.</title>
        <authorList>
            <person name="Mesny F."/>
            <person name="Miyauchi S."/>
            <person name="Thiergart T."/>
            <person name="Pickel B."/>
            <person name="Atanasova L."/>
            <person name="Karlsson M."/>
            <person name="Huettel B."/>
            <person name="Barry K.W."/>
            <person name="Haridas S."/>
            <person name="Chen C."/>
            <person name="Bauer D."/>
            <person name="Andreopoulos W."/>
            <person name="Pangilinan J."/>
            <person name="LaButti K."/>
            <person name="Riley R."/>
            <person name="Lipzen A."/>
            <person name="Clum A."/>
            <person name="Drula E."/>
            <person name="Henrissat B."/>
            <person name="Kohler A."/>
            <person name="Grigoriev I.V."/>
            <person name="Martin F.M."/>
            <person name="Hacquard S."/>
        </authorList>
    </citation>
    <scope>NUCLEOTIDE SEQUENCE</scope>
    <source>
        <strain evidence="2">MPI-SDFR-AT-0068</strain>
    </source>
</reference>